<gene>
    <name evidence="1" type="ORF">EBO15_32550</name>
</gene>
<keyword evidence="2" id="KW-1185">Reference proteome</keyword>
<comment type="caution">
    <text evidence="1">The sequence shown here is derived from an EMBL/GenBank/DDBJ whole genome shotgun (WGS) entry which is preliminary data.</text>
</comment>
<organism evidence="1 2">
    <name type="scientific">Actinomadura harenae</name>
    <dbReference type="NCBI Taxonomy" id="2483351"/>
    <lineage>
        <taxon>Bacteria</taxon>
        <taxon>Bacillati</taxon>
        <taxon>Actinomycetota</taxon>
        <taxon>Actinomycetes</taxon>
        <taxon>Streptosporangiales</taxon>
        <taxon>Thermomonosporaceae</taxon>
        <taxon>Actinomadura</taxon>
    </lineage>
</organism>
<proteinExistence type="predicted"/>
<name>A0A3M2LM27_9ACTN</name>
<evidence type="ECO:0000313" key="2">
    <source>
        <dbReference type="Proteomes" id="UP000282674"/>
    </source>
</evidence>
<dbReference type="Proteomes" id="UP000282674">
    <property type="component" value="Unassembled WGS sequence"/>
</dbReference>
<protein>
    <submittedName>
        <fullName evidence="1">Uncharacterized protein</fullName>
    </submittedName>
</protein>
<accession>A0A3M2LM27</accession>
<sequence>MVWLLSDSVPAVPCTLPIWSSAFWAESPSQCWIRRGLKLFASSLVISARTSEASLYDVAAWLTGSGLTFFS</sequence>
<dbReference type="EMBL" id="RFFG01000084">
    <property type="protein sequence ID" value="RMI38499.1"/>
    <property type="molecule type" value="Genomic_DNA"/>
</dbReference>
<reference evidence="1 2" key="1">
    <citation type="submission" date="2018-10" db="EMBL/GenBank/DDBJ databases">
        <title>Isolation from soil.</title>
        <authorList>
            <person name="Hu J."/>
        </authorList>
    </citation>
    <scope>NUCLEOTIDE SEQUENCE [LARGE SCALE GENOMIC DNA]</scope>
    <source>
        <strain evidence="1 2">NEAU-Ht49</strain>
    </source>
</reference>
<dbReference type="AlphaFoldDB" id="A0A3M2LM27"/>
<evidence type="ECO:0000313" key="1">
    <source>
        <dbReference type="EMBL" id="RMI38499.1"/>
    </source>
</evidence>